<accession>A0ACC3MY01</accession>
<evidence type="ECO:0000313" key="1">
    <source>
        <dbReference type="EMBL" id="KAK3706014.1"/>
    </source>
</evidence>
<name>A0ACC3MY01_9PEZI</name>
<gene>
    <name evidence="1" type="ORF">LTR37_013008</name>
</gene>
<evidence type="ECO:0000313" key="2">
    <source>
        <dbReference type="Proteomes" id="UP001281147"/>
    </source>
</evidence>
<proteinExistence type="predicted"/>
<dbReference type="EMBL" id="JAUTXU010000124">
    <property type="protein sequence ID" value="KAK3706014.1"/>
    <property type="molecule type" value="Genomic_DNA"/>
</dbReference>
<organism evidence="1 2">
    <name type="scientific">Vermiconidia calcicola</name>
    <dbReference type="NCBI Taxonomy" id="1690605"/>
    <lineage>
        <taxon>Eukaryota</taxon>
        <taxon>Fungi</taxon>
        <taxon>Dikarya</taxon>
        <taxon>Ascomycota</taxon>
        <taxon>Pezizomycotina</taxon>
        <taxon>Dothideomycetes</taxon>
        <taxon>Dothideomycetidae</taxon>
        <taxon>Mycosphaerellales</taxon>
        <taxon>Extremaceae</taxon>
        <taxon>Vermiconidia</taxon>
    </lineage>
</organism>
<comment type="caution">
    <text evidence="1">The sequence shown here is derived from an EMBL/GenBank/DDBJ whole genome shotgun (WGS) entry which is preliminary data.</text>
</comment>
<reference evidence="1" key="1">
    <citation type="submission" date="2023-07" db="EMBL/GenBank/DDBJ databases">
        <title>Black Yeasts Isolated from many extreme environments.</title>
        <authorList>
            <person name="Coleine C."/>
            <person name="Stajich J.E."/>
            <person name="Selbmann L."/>
        </authorList>
    </citation>
    <scope>NUCLEOTIDE SEQUENCE</scope>
    <source>
        <strain evidence="1">CCFEE 5714</strain>
    </source>
</reference>
<dbReference type="Proteomes" id="UP001281147">
    <property type="component" value="Unassembled WGS sequence"/>
</dbReference>
<keyword evidence="2" id="KW-1185">Reference proteome</keyword>
<protein>
    <submittedName>
        <fullName evidence="1">Uncharacterized protein</fullName>
    </submittedName>
</protein>
<sequence length="216" mass="23896">MSSYKSASSASGGSSDRVHAKHESHIAEPQLRSLEQPIAVRLEYIAHKPTKIIILQHEYTSLGRDYTIRDGNDEILKPKLEPKTQLRRCFRTASFHSPPAYHVKEATLVSGQAWRRSKRFDESQHTLEFHPGADITVQKAAAGGAETQIELMEIGPHGRKASISANGVDLATIHRTAPDGSNGDNLSERASFKRRPIWTIHIAEGMDVSLVSLKSL</sequence>